<evidence type="ECO:0000313" key="3">
    <source>
        <dbReference type="Proteomes" id="UP000324222"/>
    </source>
</evidence>
<gene>
    <name evidence="2" type="ORF">E2C01_043698</name>
</gene>
<comment type="caution">
    <text evidence="2">The sequence shown here is derived from an EMBL/GenBank/DDBJ whole genome shotgun (WGS) entry which is preliminary data.</text>
</comment>
<evidence type="ECO:0000313" key="2">
    <source>
        <dbReference type="EMBL" id="MPC49884.1"/>
    </source>
</evidence>
<evidence type="ECO:0000256" key="1">
    <source>
        <dbReference type="SAM" id="MobiDB-lite"/>
    </source>
</evidence>
<keyword evidence="3" id="KW-1185">Reference proteome</keyword>
<proteinExistence type="predicted"/>
<name>A0A5B7G093_PORTR</name>
<feature type="region of interest" description="Disordered" evidence="1">
    <location>
        <begin position="40"/>
        <end position="86"/>
    </location>
</feature>
<reference evidence="2 3" key="1">
    <citation type="submission" date="2019-05" db="EMBL/GenBank/DDBJ databases">
        <title>Another draft genome of Portunus trituberculatus and its Hox gene families provides insights of decapod evolution.</title>
        <authorList>
            <person name="Jeong J.-H."/>
            <person name="Song I."/>
            <person name="Kim S."/>
            <person name="Choi T."/>
            <person name="Kim D."/>
            <person name="Ryu S."/>
            <person name="Kim W."/>
        </authorList>
    </citation>
    <scope>NUCLEOTIDE SEQUENCE [LARGE SCALE GENOMIC DNA]</scope>
    <source>
        <tissue evidence="2">Muscle</tissue>
    </source>
</reference>
<protein>
    <submittedName>
        <fullName evidence="2">Uncharacterized protein</fullName>
    </submittedName>
</protein>
<dbReference type="AlphaFoldDB" id="A0A5B7G093"/>
<sequence length="104" mass="11497">MDSCGKEKAVPDISIAITIKTDSISRNTISCSNTNHPAAAFTRPLNTTSLATPKALPTHISRNTPAQHPTTPSPFPHGPQHLPRHEWWDRREVNVNLDIRVVES</sequence>
<organism evidence="2 3">
    <name type="scientific">Portunus trituberculatus</name>
    <name type="common">Swimming crab</name>
    <name type="synonym">Neptunus trituberculatus</name>
    <dbReference type="NCBI Taxonomy" id="210409"/>
    <lineage>
        <taxon>Eukaryota</taxon>
        <taxon>Metazoa</taxon>
        <taxon>Ecdysozoa</taxon>
        <taxon>Arthropoda</taxon>
        <taxon>Crustacea</taxon>
        <taxon>Multicrustacea</taxon>
        <taxon>Malacostraca</taxon>
        <taxon>Eumalacostraca</taxon>
        <taxon>Eucarida</taxon>
        <taxon>Decapoda</taxon>
        <taxon>Pleocyemata</taxon>
        <taxon>Brachyura</taxon>
        <taxon>Eubrachyura</taxon>
        <taxon>Portunoidea</taxon>
        <taxon>Portunidae</taxon>
        <taxon>Portuninae</taxon>
        <taxon>Portunus</taxon>
    </lineage>
</organism>
<accession>A0A5B7G093</accession>
<feature type="compositionally biased region" description="Polar residues" evidence="1">
    <location>
        <begin position="60"/>
        <end position="70"/>
    </location>
</feature>
<dbReference type="Proteomes" id="UP000324222">
    <property type="component" value="Unassembled WGS sequence"/>
</dbReference>
<dbReference type="EMBL" id="VSRR010009158">
    <property type="protein sequence ID" value="MPC49884.1"/>
    <property type="molecule type" value="Genomic_DNA"/>
</dbReference>